<evidence type="ECO:0000256" key="1">
    <source>
        <dbReference type="SAM" id="MobiDB-lite"/>
    </source>
</evidence>
<protein>
    <submittedName>
        <fullName evidence="2">Uncharacterized protein</fullName>
    </submittedName>
</protein>
<feature type="region of interest" description="Disordered" evidence="1">
    <location>
        <begin position="1"/>
        <end position="26"/>
    </location>
</feature>
<sequence>MWDRIAQRVKKPRLTSTASCSGPSTSGYEATAMCVEGDSSQHGLDVLFRDPTGEEEITAASEGERELSEADASSELPSRACLPSQGIKRSAQGCSRPRATAGAVFCDRLCSLSYEVYGAGAGKGDVHYGGPGAPPVAKPGRDRVRSDDLPRQGDPLVSSHLTNSPSRTASGPWGLLPPATGRFALCSHSSPTPDTGRSCGLPCCPVSSQRLADSSSLARFGLYSKGCGSQPPGSFGTSGQLGKEQTLPNAEYLFSQCRAGVGQYDSMSFPRPCTVSAEVCESTQTQNSSPPEILSEAPGAHGILSRGHAAELDAHETATALASYWSPKMGMAPRHIPCEHHIVVLQNLQPLGRHFVPTVRVPLEQVSRHIVVTTDASKTGWGAV</sequence>
<gene>
    <name evidence="2" type="ORF">M9458_053360</name>
</gene>
<feature type="compositionally biased region" description="Polar residues" evidence="1">
    <location>
        <begin position="14"/>
        <end position="26"/>
    </location>
</feature>
<reference evidence="2 3" key="1">
    <citation type="submission" date="2024-05" db="EMBL/GenBank/DDBJ databases">
        <title>Genome sequencing and assembly of Indian major carp, Cirrhinus mrigala (Hamilton, 1822).</title>
        <authorList>
            <person name="Mohindra V."/>
            <person name="Chowdhury L.M."/>
            <person name="Lal K."/>
            <person name="Jena J.K."/>
        </authorList>
    </citation>
    <scope>NUCLEOTIDE SEQUENCE [LARGE SCALE GENOMIC DNA]</scope>
    <source>
        <strain evidence="2">CM1030</strain>
        <tissue evidence="2">Blood</tissue>
    </source>
</reference>
<dbReference type="Proteomes" id="UP001529510">
    <property type="component" value="Unassembled WGS sequence"/>
</dbReference>
<proteinExistence type="predicted"/>
<feature type="compositionally biased region" description="Basic and acidic residues" evidence="1">
    <location>
        <begin position="139"/>
        <end position="151"/>
    </location>
</feature>
<dbReference type="EMBL" id="JAMKFB020000248">
    <property type="protein sequence ID" value="KAL0151366.1"/>
    <property type="molecule type" value="Genomic_DNA"/>
</dbReference>
<evidence type="ECO:0000313" key="3">
    <source>
        <dbReference type="Proteomes" id="UP001529510"/>
    </source>
</evidence>
<feature type="region of interest" description="Disordered" evidence="1">
    <location>
        <begin position="123"/>
        <end position="172"/>
    </location>
</feature>
<dbReference type="AlphaFoldDB" id="A0ABD0MS38"/>
<feature type="compositionally biased region" description="Polar residues" evidence="1">
    <location>
        <begin position="159"/>
        <end position="169"/>
    </location>
</feature>
<evidence type="ECO:0000313" key="2">
    <source>
        <dbReference type="EMBL" id="KAL0151366.1"/>
    </source>
</evidence>
<keyword evidence="3" id="KW-1185">Reference proteome</keyword>
<name>A0ABD0MS38_CIRMR</name>
<accession>A0ABD0MS38</accession>
<organism evidence="2 3">
    <name type="scientific">Cirrhinus mrigala</name>
    <name type="common">Mrigala</name>
    <dbReference type="NCBI Taxonomy" id="683832"/>
    <lineage>
        <taxon>Eukaryota</taxon>
        <taxon>Metazoa</taxon>
        <taxon>Chordata</taxon>
        <taxon>Craniata</taxon>
        <taxon>Vertebrata</taxon>
        <taxon>Euteleostomi</taxon>
        <taxon>Actinopterygii</taxon>
        <taxon>Neopterygii</taxon>
        <taxon>Teleostei</taxon>
        <taxon>Ostariophysi</taxon>
        <taxon>Cypriniformes</taxon>
        <taxon>Cyprinidae</taxon>
        <taxon>Labeoninae</taxon>
        <taxon>Labeonini</taxon>
        <taxon>Cirrhinus</taxon>
    </lineage>
</organism>
<comment type="caution">
    <text evidence="2">The sequence shown here is derived from an EMBL/GenBank/DDBJ whole genome shotgun (WGS) entry which is preliminary data.</text>
</comment>